<dbReference type="AlphaFoldDB" id="A0A8J3UES1"/>
<dbReference type="Pfam" id="PF12840">
    <property type="entry name" value="HTH_20"/>
    <property type="match status" value="1"/>
</dbReference>
<name>A0A8J3UES1_9ACTN</name>
<dbReference type="InterPro" id="IPR011991">
    <property type="entry name" value="ArsR-like_HTH"/>
</dbReference>
<dbReference type="SMART" id="SM00418">
    <property type="entry name" value="HTH_ARSR"/>
    <property type="match status" value="1"/>
</dbReference>
<organism evidence="3 4">
    <name type="scientific">Planotetraspora phitsanulokensis</name>
    <dbReference type="NCBI Taxonomy" id="575192"/>
    <lineage>
        <taxon>Bacteria</taxon>
        <taxon>Bacillati</taxon>
        <taxon>Actinomycetota</taxon>
        <taxon>Actinomycetes</taxon>
        <taxon>Streptosporangiales</taxon>
        <taxon>Streptosporangiaceae</taxon>
        <taxon>Planotetraspora</taxon>
    </lineage>
</organism>
<evidence type="ECO:0000313" key="3">
    <source>
        <dbReference type="EMBL" id="GII41956.1"/>
    </source>
</evidence>
<evidence type="ECO:0000259" key="2">
    <source>
        <dbReference type="PROSITE" id="PS50987"/>
    </source>
</evidence>
<feature type="region of interest" description="Disordered" evidence="1">
    <location>
        <begin position="112"/>
        <end position="131"/>
    </location>
</feature>
<dbReference type="SUPFAM" id="SSF46785">
    <property type="entry name" value="Winged helix' DNA-binding domain"/>
    <property type="match status" value="1"/>
</dbReference>
<accession>A0A8J3UES1</accession>
<dbReference type="NCBIfam" id="NF033788">
    <property type="entry name" value="HTH_metalloreg"/>
    <property type="match status" value="1"/>
</dbReference>
<dbReference type="InterPro" id="IPR001845">
    <property type="entry name" value="HTH_ArsR_DNA-bd_dom"/>
</dbReference>
<protein>
    <submittedName>
        <fullName evidence="3">Transcriptional regulator</fullName>
    </submittedName>
</protein>
<dbReference type="InterPro" id="IPR036390">
    <property type="entry name" value="WH_DNA-bd_sf"/>
</dbReference>
<dbReference type="PRINTS" id="PR00778">
    <property type="entry name" value="HTHARSR"/>
</dbReference>
<proteinExistence type="predicted"/>
<dbReference type="Gene3D" id="1.10.10.10">
    <property type="entry name" value="Winged helix-like DNA-binding domain superfamily/Winged helix DNA-binding domain"/>
    <property type="match status" value="1"/>
</dbReference>
<keyword evidence="4" id="KW-1185">Reference proteome</keyword>
<reference evidence="3 4" key="1">
    <citation type="submission" date="2021-01" db="EMBL/GenBank/DDBJ databases">
        <title>Whole genome shotgun sequence of Planotetraspora phitsanulokensis NBRC 104273.</title>
        <authorList>
            <person name="Komaki H."/>
            <person name="Tamura T."/>
        </authorList>
    </citation>
    <scope>NUCLEOTIDE SEQUENCE [LARGE SCALE GENOMIC DNA]</scope>
    <source>
        <strain evidence="3 4">NBRC 104273</strain>
    </source>
</reference>
<feature type="domain" description="HTH arsR-type" evidence="2">
    <location>
        <begin position="10"/>
        <end position="104"/>
    </location>
</feature>
<evidence type="ECO:0000256" key="1">
    <source>
        <dbReference type="SAM" id="MobiDB-lite"/>
    </source>
</evidence>
<evidence type="ECO:0000313" key="4">
    <source>
        <dbReference type="Proteomes" id="UP000622547"/>
    </source>
</evidence>
<sequence>MTIEPLEGMVKYVPNYELDRIFQALADETRRSMVERLVRGPASVSDLARPLEMSLPAVMQHLQVLEACGLVRSGKSGRVRTCHIQPEGLRAAEEWIAGRRTSWERGLDRLGDYLADTPQAPDQAPENRSTS</sequence>
<dbReference type="InterPro" id="IPR036388">
    <property type="entry name" value="WH-like_DNA-bd_sf"/>
</dbReference>
<dbReference type="PROSITE" id="PS50987">
    <property type="entry name" value="HTH_ARSR_2"/>
    <property type="match status" value="1"/>
</dbReference>
<dbReference type="PANTHER" id="PTHR38600">
    <property type="entry name" value="TRANSCRIPTIONAL REGULATORY PROTEIN"/>
    <property type="match status" value="1"/>
</dbReference>
<dbReference type="GO" id="GO:0003700">
    <property type="term" value="F:DNA-binding transcription factor activity"/>
    <property type="evidence" value="ECO:0007669"/>
    <property type="project" value="InterPro"/>
</dbReference>
<dbReference type="Proteomes" id="UP000622547">
    <property type="component" value="Unassembled WGS sequence"/>
</dbReference>
<gene>
    <name evidence="3" type="ORF">Pph01_69590</name>
</gene>
<dbReference type="EMBL" id="BOOP01000037">
    <property type="protein sequence ID" value="GII41956.1"/>
    <property type="molecule type" value="Genomic_DNA"/>
</dbReference>
<comment type="caution">
    <text evidence="3">The sequence shown here is derived from an EMBL/GenBank/DDBJ whole genome shotgun (WGS) entry which is preliminary data.</text>
</comment>
<dbReference type="CDD" id="cd00090">
    <property type="entry name" value="HTH_ARSR"/>
    <property type="match status" value="1"/>
</dbReference>
<dbReference type="PANTHER" id="PTHR38600:SF2">
    <property type="entry name" value="SLL0088 PROTEIN"/>
    <property type="match status" value="1"/>
</dbReference>